<organism evidence="2 3">
    <name type="scientific">Aeromicrobium endophyticum</name>
    <dbReference type="NCBI Taxonomy" id="2292704"/>
    <lineage>
        <taxon>Bacteria</taxon>
        <taxon>Bacillati</taxon>
        <taxon>Actinomycetota</taxon>
        <taxon>Actinomycetes</taxon>
        <taxon>Propionibacteriales</taxon>
        <taxon>Nocardioidaceae</taxon>
        <taxon>Aeromicrobium</taxon>
    </lineage>
</organism>
<gene>
    <name evidence="2" type="ORF">DX116_00140</name>
</gene>
<dbReference type="AlphaFoldDB" id="A0A371P821"/>
<dbReference type="Proteomes" id="UP000265581">
    <property type="component" value="Unassembled WGS sequence"/>
</dbReference>
<name>A0A371P821_9ACTN</name>
<sequence length="171" mass="18456">MSDHSSLHPSAARRWVARSAVLAAISLGLVAVAQPAMAVAWGSSSSPLTAYHKSASSGQKQAQAYGDFYNQGGSYARNSSQQKDSKPGGDSVYVETRFQFYFQGAGQSSPAWNTNKNDQTGRTSSGSWKSDYTRTTLYGTADKARGQIHVCEDQNLAPDDCSVWAYTTFAY</sequence>
<accession>A0A371P821</accession>
<dbReference type="OrthoDB" id="3831508at2"/>
<protein>
    <submittedName>
        <fullName evidence="2">Uncharacterized protein</fullName>
    </submittedName>
</protein>
<dbReference type="RefSeq" id="WP_119702238.1">
    <property type="nucleotide sequence ID" value="NZ_JBHSOI010000001.1"/>
</dbReference>
<evidence type="ECO:0000313" key="2">
    <source>
        <dbReference type="EMBL" id="REK72103.1"/>
    </source>
</evidence>
<keyword evidence="3" id="KW-1185">Reference proteome</keyword>
<evidence type="ECO:0000313" key="3">
    <source>
        <dbReference type="Proteomes" id="UP000265581"/>
    </source>
</evidence>
<proteinExistence type="predicted"/>
<comment type="caution">
    <text evidence="2">The sequence shown here is derived from an EMBL/GenBank/DDBJ whole genome shotgun (WGS) entry which is preliminary data.</text>
</comment>
<feature type="region of interest" description="Disordered" evidence="1">
    <location>
        <begin position="109"/>
        <end position="128"/>
    </location>
</feature>
<dbReference type="EMBL" id="QUBR01000001">
    <property type="protein sequence ID" value="REK72103.1"/>
    <property type="molecule type" value="Genomic_DNA"/>
</dbReference>
<evidence type="ECO:0000256" key="1">
    <source>
        <dbReference type="SAM" id="MobiDB-lite"/>
    </source>
</evidence>
<reference evidence="2 3" key="1">
    <citation type="submission" date="2018-08" db="EMBL/GenBank/DDBJ databases">
        <title>Aeromicrobium sp. M2KJ-4, whole genome shotgun sequence.</title>
        <authorList>
            <person name="Tuo L."/>
        </authorList>
    </citation>
    <scope>NUCLEOTIDE SEQUENCE [LARGE SCALE GENOMIC DNA]</scope>
    <source>
        <strain evidence="2 3">M2KJ-4</strain>
    </source>
</reference>